<evidence type="ECO:0000259" key="6">
    <source>
        <dbReference type="PROSITE" id="PS51063"/>
    </source>
</evidence>
<dbReference type="GO" id="GO:0006355">
    <property type="term" value="P:regulation of DNA-templated transcription"/>
    <property type="evidence" value="ECO:0007669"/>
    <property type="project" value="InterPro"/>
</dbReference>
<evidence type="ECO:0000256" key="3">
    <source>
        <dbReference type="ARBA" id="ARBA00023125"/>
    </source>
</evidence>
<keyword evidence="8" id="KW-1185">Reference proteome</keyword>
<dbReference type="Pfam" id="PF04198">
    <property type="entry name" value="Sugar-bind"/>
    <property type="match status" value="1"/>
</dbReference>
<dbReference type="InterPro" id="IPR007324">
    <property type="entry name" value="Sugar-bd_dom_put"/>
</dbReference>
<dbReference type="Proteomes" id="UP000269097">
    <property type="component" value="Chromosome"/>
</dbReference>
<gene>
    <name evidence="7" type="ORF">EAV92_11580</name>
</gene>
<keyword evidence="3" id="KW-0238">DNA-binding</keyword>
<dbReference type="Gene3D" id="1.10.10.60">
    <property type="entry name" value="Homeodomain-like"/>
    <property type="match status" value="1"/>
</dbReference>
<dbReference type="AlphaFoldDB" id="A0A3G3JY18"/>
<dbReference type="SUPFAM" id="SSF46785">
    <property type="entry name" value="Winged helix' DNA-binding domain"/>
    <property type="match status" value="1"/>
</dbReference>
<organism evidence="7 8">
    <name type="scientific">Cohnella candidum</name>
    <dbReference type="NCBI Taxonomy" id="2674991"/>
    <lineage>
        <taxon>Bacteria</taxon>
        <taxon>Bacillati</taxon>
        <taxon>Bacillota</taxon>
        <taxon>Bacilli</taxon>
        <taxon>Bacillales</taxon>
        <taxon>Paenibacillaceae</taxon>
        <taxon>Cohnella</taxon>
    </lineage>
</organism>
<dbReference type="PROSITE" id="PS51063">
    <property type="entry name" value="HTH_CRP_2"/>
    <property type="match status" value="1"/>
</dbReference>
<dbReference type="Pfam" id="PF13384">
    <property type="entry name" value="HTH_23"/>
    <property type="match status" value="1"/>
</dbReference>
<evidence type="ECO:0000259" key="5">
    <source>
        <dbReference type="PROSITE" id="PS50943"/>
    </source>
</evidence>
<accession>A0A3G3JY18</accession>
<feature type="domain" description="HTH crp-type" evidence="6">
    <location>
        <begin position="1"/>
        <end position="58"/>
    </location>
</feature>
<protein>
    <submittedName>
        <fullName evidence="7">Sugar-binding transcriptional regulator</fullName>
    </submittedName>
</protein>
<proteinExistence type="inferred from homology"/>
<reference evidence="7 8" key="1">
    <citation type="submission" date="2018-10" db="EMBL/GenBank/DDBJ databases">
        <title>Genome Sequence of Cohnella sp.</title>
        <authorList>
            <person name="Srinivasan S."/>
            <person name="Kim M.K."/>
        </authorList>
    </citation>
    <scope>NUCLEOTIDE SEQUENCE [LARGE SCALE GENOMIC DNA]</scope>
    <source>
        <strain evidence="7 8">18JY8-7</strain>
    </source>
</reference>
<dbReference type="Gene3D" id="3.40.50.1360">
    <property type="match status" value="1"/>
</dbReference>
<dbReference type="PANTHER" id="PTHR34294">
    <property type="entry name" value="TRANSCRIPTIONAL REGULATOR-RELATED"/>
    <property type="match status" value="1"/>
</dbReference>
<name>A0A3G3JY18_9BACL</name>
<dbReference type="PROSITE" id="PS50943">
    <property type="entry name" value="HTH_CROC1"/>
    <property type="match status" value="1"/>
</dbReference>
<dbReference type="InterPro" id="IPR051054">
    <property type="entry name" value="SorC_transcr_regulators"/>
</dbReference>
<evidence type="ECO:0000313" key="8">
    <source>
        <dbReference type="Proteomes" id="UP000269097"/>
    </source>
</evidence>
<dbReference type="PANTHER" id="PTHR34294:SF1">
    <property type="entry name" value="TRANSCRIPTIONAL REGULATOR LSRR"/>
    <property type="match status" value="1"/>
</dbReference>
<dbReference type="InterPro" id="IPR037171">
    <property type="entry name" value="NagB/RpiA_transferase-like"/>
</dbReference>
<dbReference type="RefSeq" id="WP_123041232.1">
    <property type="nucleotide sequence ID" value="NZ_CP033433.1"/>
</dbReference>
<dbReference type="GO" id="GO:0030246">
    <property type="term" value="F:carbohydrate binding"/>
    <property type="evidence" value="ECO:0007669"/>
    <property type="project" value="InterPro"/>
</dbReference>
<feature type="domain" description="HTH cro/C1-type" evidence="5">
    <location>
        <begin position="18"/>
        <end position="40"/>
    </location>
</feature>
<evidence type="ECO:0000256" key="1">
    <source>
        <dbReference type="ARBA" id="ARBA00010466"/>
    </source>
</evidence>
<dbReference type="KEGG" id="coh:EAV92_11580"/>
<sequence>MDNDKTRKLLEAAKLYYQLDYSQSQIAERLGVSRPTVSRLLQQAKAEGIVRIEIRDPSEDAETLKQSLKTKFGLKEAVVAYTPTYDDERVKTCIGQAAADYLGEILKDGDTVGASWGSTMYQVALHLDSRTLKNGYVVQLNGGVSDADVRISPSEIVHRFAQAFHVTPYFMYLPAIVDHTLVKQAMLSDRHIRRVMDMGIGANVAVFTAGAPTPDSVLLGSNYFREDELEVIRSRAAGDICSRYFDENGEICLAELNERTVGIELSDLRKKEHSILVAGGASKVNAIFGALRGRYGNTLVTDQITARELLHKLEQQETMKQ</sequence>
<dbReference type="CDD" id="cd00090">
    <property type="entry name" value="HTH_ARSR"/>
    <property type="match status" value="1"/>
</dbReference>
<keyword evidence="4" id="KW-0804">Transcription</keyword>
<dbReference type="EMBL" id="CP033433">
    <property type="protein sequence ID" value="AYQ73150.1"/>
    <property type="molecule type" value="Genomic_DNA"/>
</dbReference>
<keyword evidence="2" id="KW-0805">Transcription regulation</keyword>
<dbReference type="InterPro" id="IPR036390">
    <property type="entry name" value="WH_DNA-bd_sf"/>
</dbReference>
<dbReference type="GO" id="GO:0003677">
    <property type="term" value="F:DNA binding"/>
    <property type="evidence" value="ECO:0007669"/>
    <property type="project" value="UniProtKB-KW"/>
</dbReference>
<dbReference type="SUPFAM" id="SSF100950">
    <property type="entry name" value="NagB/RpiA/CoA transferase-like"/>
    <property type="match status" value="1"/>
</dbReference>
<evidence type="ECO:0000313" key="7">
    <source>
        <dbReference type="EMBL" id="AYQ73150.1"/>
    </source>
</evidence>
<dbReference type="InterPro" id="IPR011991">
    <property type="entry name" value="ArsR-like_HTH"/>
</dbReference>
<evidence type="ECO:0000256" key="4">
    <source>
        <dbReference type="ARBA" id="ARBA00023163"/>
    </source>
</evidence>
<dbReference type="InterPro" id="IPR012318">
    <property type="entry name" value="HTH_CRP"/>
</dbReference>
<evidence type="ECO:0000256" key="2">
    <source>
        <dbReference type="ARBA" id="ARBA00023015"/>
    </source>
</evidence>
<comment type="similarity">
    <text evidence="1">Belongs to the SorC transcriptional regulatory family.</text>
</comment>
<dbReference type="InterPro" id="IPR001387">
    <property type="entry name" value="Cro/C1-type_HTH"/>
</dbReference>